<keyword evidence="2" id="KW-1185">Reference proteome</keyword>
<proteinExistence type="predicted"/>
<organism evidence="1 2">
    <name type="scientific">Colletotrichum kahawae</name>
    <name type="common">Coffee berry disease fungus</name>
    <dbReference type="NCBI Taxonomy" id="34407"/>
    <lineage>
        <taxon>Eukaryota</taxon>
        <taxon>Fungi</taxon>
        <taxon>Dikarya</taxon>
        <taxon>Ascomycota</taxon>
        <taxon>Pezizomycotina</taxon>
        <taxon>Sordariomycetes</taxon>
        <taxon>Hypocreomycetidae</taxon>
        <taxon>Glomerellales</taxon>
        <taxon>Glomerellaceae</taxon>
        <taxon>Colletotrichum</taxon>
        <taxon>Colletotrichum gloeosporioides species complex</taxon>
    </lineage>
</organism>
<protein>
    <submittedName>
        <fullName evidence="1">Uncharacterized protein</fullName>
    </submittedName>
</protein>
<sequence length="105" mass="11479">MAAACRVSPIAKIPIGIDDDDQGQATELEELRPASSMAVSEEGLSAISRSTDLPLFLLKWGEVEMPKGWHEGVELDRQEATEIGHLSFGTVLDDPQPPKEGRFYV</sequence>
<accession>A0AAD9XZT8</accession>
<reference evidence="1" key="1">
    <citation type="submission" date="2023-02" db="EMBL/GenBank/DDBJ databases">
        <title>Colletotrichum kahawae CIFC_Que2 genome sequencing and assembly.</title>
        <authorList>
            <person name="Baroncelli R."/>
        </authorList>
    </citation>
    <scope>NUCLEOTIDE SEQUENCE</scope>
    <source>
        <strain evidence="1">CIFC_Que2</strain>
    </source>
</reference>
<comment type="caution">
    <text evidence="1">The sequence shown here is derived from an EMBL/GenBank/DDBJ whole genome shotgun (WGS) entry which is preliminary data.</text>
</comment>
<dbReference type="Proteomes" id="UP001281614">
    <property type="component" value="Unassembled WGS sequence"/>
</dbReference>
<evidence type="ECO:0000313" key="1">
    <source>
        <dbReference type="EMBL" id="KAK2730433.1"/>
    </source>
</evidence>
<evidence type="ECO:0000313" key="2">
    <source>
        <dbReference type="Proteomes" id="UP001281614"/>
    </source>
</evidence>
<dbReference type="EMBL" id="VYYT01000666">
    <property type="protein sequence ID" value="KAK2730433.1"/>
    <property type="molecule type" value="Genomic_DNA"/>
</dbReference>
<name>A0AAD9XZT8_COLKA</name>
<dbReference type="AlphaFoldDB" id="A0AAD9XZT8"/>
<gene>
    <name evidence="1" type="ORF">CKAH01_09547</name>
</gene>